<name>A0A8U0A525_9EURY</name>
<accession>A0A8U0A525</accession>
<dbReference type="PROSITE" id="PS51318">
    <property type="entry name" value="TAT"/>
    <property type="match status" value="1"/>
</dbReference>
<keyword evidence="6" id="KW-1015">Disulfide bond</keyword>
<dbReference type="InterPro" id="IPR002241">
    <property type="entry name" value="Glyco_hydro_27"/>
</dbReference>
<geneLocation type="plasmid" evidence="10 11">
    <name>unnamed1</name>
</geneLocation>
<evidence type="ECO:0000256" key="3">
    <source>
        <dbReference type="ARBA" id="ARBA00012755"/>
    </source>
</evidence>
<feature type="domain" description="Alpha-galactosidase NEW3" evidence="8">
    <location>
        <begin position="454"/>
        <end position="538"/>
    </location>
</feature>
<dbReference type="EC" id="3.2.1.22" evidence="3"/>
<keyword evidence="5" id="KW-0378">Hydrolase</keyword>
<protein>
    <recommendedName>
        <fullName evidence="3">alpha-galactosidase</fullName>
        <ecNumber evidence="3">3.2.1.22</ecNumber>
    </recommendedName>
</protein>
<dbReference type="InterPro" id="IPR000111">
    <property type="entry name" value="Glyco_hydro_27/36_CS"/>
</dbReference>
<keyword evidence="10" id="KW-0614">Plasmid</keyword>
<evidence type="ECO:0000313" key="10">
    <source>
        <dbReference type="EMBL" id="UPM44192.1"/>
    </source>
</evidence>
<dbReference type="Proteomes" id="UP000831768">
    <property type="component" value="Plasmid unnamed1"/>
</dbReference>
<comment type="similarity">
    <text evidence="2">Belongs to the glycosyl hydrolase 27 family.</text>
</comment>
<proteinExistence type="inferred from homology"/>
<evidence type="ECO:0000256" key="5">
    <source>
        <dbReference type="ARBA" id="ARBA00022801"/>
    </source>
</evidence>
<feature type="domain" description="Alpha galactosidase C-terminal" evidence="9">
    <location>
        <begin position="356"/>
        <end position="430"/>
    </location>
</feature>
<dbReference type="CDD" id="cd14792">
    <property type="entry name" value="GH27"/>
    <property type="match status" value="1"/>
</dbReference>
<evidence type="ECO:0000259" key="9">
    <source>
        <dbReference type="Pfam" id="PF17801"/>
    </source>
</evidence>
<dbReference type="FunFam" id="3.20.20.70:FF:000202">
    <property type="entry name" value="Alpha-galactosidase"/>
    <property type="match status" value="1"/>
</dbReference>
<dbReference type="EMBL" id="CP096020">
    <property type="protein sequence ID" value="UPM44192.1"/>
    <property type="molecule type" value="Genomic_DNA"/>
</dbReference>
<dbReference type="Gene3D" id="2.60.40.1180">
    <property type="entry name" value="Golgi alpha-mannosidase II"/>
    <property type="match status" value="1"/>
</dbReference>
<dbReference type="PANTHER" id="PTHR11452">
    <property type="entry name" value="ALPHA-GALACTOSIDASE/ALPHA-N-ACETYLGALACTOSAMINIDASE"/>
    <property type="match status" value="1"/>
</dbReference>
<dbReference type="GeneID" id="71929248"/>
<dbReference type="RefSeq" id="WP_247994846.1">
    <property type="nucleotide sequence ID" value="NZ_CP096020.1"/>
</dbReference>
<reference evidence="10" key="1">
    <citation type="submission" date="2022-04" db="EMBL/GenBank/DDBJ databases">
        <title>Halocatena sp. nov., isolated from a salt lake.</title>
        <authorList>
            <person name="Cui H.-L."/>
        </authorList>
    </citation>
    <scope>NUCLEOTIDE SEQUENCE</scope>
    <source>
        <strain evidence="10">AD-1</strain>
        <plasmid evidence="10">unnamed1</plasmid>
    </source>
</reference>
<organism evidence="10 11">
    <name type="scientific">Halocatena salina</name>
    <dbReference type="NCBI Taxonomy" id="2934340"/>
    <lineage>
        <taxon>Archaea</taxon>
        <taxon>Methanobacteriati</taxon>
        <taxon>Methanobacteriota</taxon>
        <taxon>Stenosarchaea group</taxon>
        <taxon>Halobacteria</taxon>
        <taxon>Halobacteriales</taxon>
        <taxon>Natronomonadaceae</taxon>
        <taxon>Halocatena</taxon>
    </lineage>
</organism>
<keyword evidence="4" id="KW-0732">Signal</keyword>
<dbReference type="Pfam" id="PF10633">
    <property type="entry name" value="NPCBM_assoc"/>
    <property type="match status" value="1"/>
</dbReference>
<dbReference type="GO" id="GO:0016052">
    <property type="term" value="P:carbohydrate catabolic process"/>
    <property type="evidence" value="ECO:0007669"/>
    <property type="project" value="UniProtKB-ARBA"/>
</dbReference>
<keyword evidence="7" id="KW-0326">Glycosidase</keyword>
<evidence type="ECO:0000256" key="7">
    <source>
        <dbReference type="ARBA" id="ARBA00023295"/>
    </source>
</evidence>
<sequence length="555" mass="59537">MEDNSGHDDSTARVNDSSIAGGISRRLLMKGAAALGAGSLVSTSSVSAAEEGQQEESTLAEAPPMGWNSWNTFACDVSAALIKETADAIVESGMKAAGYEYVNIDDCWMTEERDEDGNLQPDPEKFPNGIDAVADYVHDRGLKLGIYESAGTTTCGGYPGSLGHEERDAQAFADWGVDYLKYDNCGDHYGLSAVERYTRMHEALEATDREIVLSICEWGNNDPWLWGHEVGGSLWRTTGDIKPLWTVDEDTWYHGVIDIVDMNEPLAAHAGPDHWNDPDMLEVGVDIDGYPGLTATEDRTHFGLWAMMAAPLIAGNDVRNMSEQTREILTNEAVIAIDQDPAGKQGRRIKNTDGADGTEVWMKPLANGDRAVALLNRGERTRPILTSAREVGFDVESAYIARDLWAGTVTATAGMIGASVPAHGHKLYRVERGQSDDAVPAALLSINTDEPTVVPGEARDLTVTFTNHAPSALETVSVTLDAPDGWESEPATATFHDVAAAPSIEGASGPENDAEVDWMVRPPQGIGSGEYELAVSAEFAGRPVSTTVDLTVDAA</sequence>
<evidence type="ECO:0000259" key="8">
    <source>
        <dbReference type="Pfam" id="PF10633"/>
    </source>
</evidence>
<dbReference type="Pfam" id="PF17801">
    <property type="entry name" value="Melibiase_C"/>
    <property type="match status" value="1"/>
</dbReference>
<dbReference type="Pfam" id="PF16499">
    <property type="entry name" value="Melibiase_2"/>
    <property type="match status" value="1"/>
</dbReference>
<dbReference type="Gene3D" id="3.20.20.70">
    <property type="entry name" value="Aldolase class I"/>
    <property type="match status" value="1"/>
</dbReference>
<dbReference type="PRINTS" id="PR00740">
    <property type="entry name" value="GLHYDRLASE27"/>
</dbReference>
<dbReference type="InterPro" id="IPR013780">
    <property type="entry name" value="Glyco_hydro_b"/>
</dbReference>
<dbReference type="GO" id="GO:0004557">
    <property type="term" value="F:alpha-galactosidase activity"/>
    <property type="evidence" value="ECO:0007669"/>
    <property type="project" value="UniProtKB-EC"/>
</dbReference>
<dbReference type="InterPro" id="IPR041233">
    <property type="entry name" value="Melibiase_C"/>
</dbReference>
<dbReference type="InterPro" id="IPR006311">
    <property type="entry name" value="TAT_signal"/>
</dbReference>
<dbReference type="AlphaFoldDB" id="A0A8U0A525"/>
<dbReference type="PROSITE" id="PS00512">
    <property type="entry name" value="ALPHA_GALACTOSIDASE"/>
    <property type="match status" value="1"/>
</dbReference>
<evidence type="ECO:0000313" key="11">
    <source>
        <dbReference type="Proteomes" id="UP000831768"/>
    </source>
</evidence>
<dbReference type="InterPro" id="IPR013785">
    <property type="entry name" value="Aldolase_TIM"/>
</dbReference>
<keyword evidence="11" id="KW-1185">Reference proteome</keyword>
<evidence type="ECO:0000256" key="4">
    <source>
        <dbReference type="ARBA" id="ARBA00022729"/>
    </source>
</evidence>
<evidence type="ECO:0000256" key="1">
    <source>
        <dbReference type="ARBA" id="ARBA00001255"/>
    </source>
</evidence>
<evidence type="ECO:0000256" key="2">
    <source>
        <dbReference type="ARBA" id="ARBA00009743"/>
    </source>
</evidence>
<dbReference type="KEGG" id="haad:MW046_14335"/>
<dbReference type="SUPFAM" id="SSF51445">
    <property type="entry name" value="(Trans)glycosidases"/>
    <property type="match status" value="1"/>
</dbReference>
<dbReference type="PANTHER" id="PTHR11452:SF75">
    <property type="entry name" value="ALPHA-GALACTOSIDASE MEL1"/>
    <property type="match status" value="1"/>
</dbReference>
<evidence type="ECO:0000256" key="6">
    <source>
        <dbReference type="ARBA" id="ARBA00023157"/>
    </source>
</evidence>
<gene>
    <name evidence="10" type="ORF">MW046_14335</name>
</gene>
<dbReference type="InterPro" id="IPR018905">
    <property type="entry name" value="A-galactase_NEW3"/>
</dbReference>
<dbReference type="InterPro" id="IPR017853">
    <property type="entry name" value="GH"/>
</dbReference>
<comment type="catalytic activity">
    <reaction evidence="1">
        <text>Hydrolysis of terminal, non-reducing alpha-D-galactose residues in alpha-D-galactosides, including galactose oligosaccharides, galactomannans and galactolipids.</text>
        <dbReference type="EC" id="3.2.1.22"/>
    </reaction>
</comment>
<dbReference type="SUPFAM" id="SSF51011">
    <property type="entry name" value="Glycosyl hydrolase domain"/>
    <property type="match status" value="1"/>
</dbReference>